<dbReference type="Proteomes" id="UP000030655">
    <property type="component" value="Unassembled WGS sequence"/>
</dbReference>
<gene>
    <name evidence="2" type="ORF">H312_02950</name>
</gene>
<evidence type="ECO:0000256" key="1">
    <source>
        <dbReference type="SAM" id="Phobius"/>
    </source>
</evidence>
<evidence type="ECO:0000313" key="2">
    <source>
        <dbReference type="EMBL" id="KCZ79667.1"/>
    </source>
</evidence>
<reference evidence="2 3" key="2">
    <citation type="submission" date="2014-03" db="EMBL/GenBank/DDBJ databases">
        <title>The Genome Sequence of Anncaliia algerae insect isolate PRA339.</title>
        <authorList>
            <consortium name="The Broad Institute Genome Sequencing Platform"/>
            <consortium name="The Broad Institute Genome Sequencing Center for Infectious Disease"/>
            <person name="Cuomo C."/>
            <person name="Becnel J."/>
            <person name="Sanscrainte N."/>
            <person name="Walker B."/>
            <person name="Young S.K."/>
            <person name="Zeng Q."/>
            <person name="Gargeya S."/>
            <person name="Fitzgerald M."/>
            <person name="Haas B."/>
            <person name="Abouelleil A."/>
            <person name="Alvarado L."/>
            <person name="Arachchi H.M."/>
            <person name="Berlin A.M."/>
            <person name="Chapman S.B."/>
            <person name="Dewar J."/>
            <person name="Goldberg J."/>
            <person name="Griggs A."/>
            <person name="Gujja S."/>
            <person name="Hansen M."/>
            <person name="Howarth C."/>
            <person name="Imamovic A."/>
            <person name="Larimer J."/>
            <person name="McCowan C."/>
            <person name="Murphy C."/>
            <person name="Neiman D."/>
            <person name="Pearson M."/>
            <person name="Priest M."/>
            <person name="Roberts A."/>
            <person name="Saif S."/>
            <person name="Shea T."/>
            <person name="Sisk P."/>
            <person name="Sykes S."/>
            <person name="Wortman J."/>
            <person name="Nusbaum C."/>
            <person name="Birren B."/>
        </authorList>
    </citation>
    <scope>NUCLEOTIDE SEQUENCE [LARGE SCALE GENOMIC DNA]</scope>
    <source>
        <strain evidence="2 3">PRA339</strain>
    </source>
</reference>
<dbReference type="AlphaFoldDB" id="A0A059EXT1"/>
<protein>
    <submittedName>
        <fullName evidence="2">Uncharacterized protein</fullName>
    </submittedName>
</protein>
<feature type="transmembrane region" description="Helical" evidence="1">
    <location>
        <begin position="6"/>
        <end position="34"/>
    </location>
</feature>
<reference evidence="3" key="1">
    <citation type="submission" date="2013-02" db="EMBL/GenBank/DDBJ databases">
        <authorList>
            <consortium name="The Broad Institute Genome Sequencing Platform"/>
            <person name="Cuomo C."/>
            <person name="Becnel J."/>
            <person name="Sanscrainte N."/>
            <person name="Walker B."/>
            <person name="Young S.K."/>
            <person name="Zeng Q."/>
            <person name="Gargeya S."/>
            <person name="Fitzgerald M."/>
            <person name="Haas B."/>
            <person name="Abouelleil A."/>
            <person name="Alvarado L."/>
            <person name="Arachchi H.M."/>
            <person name="Berlin A.M."/>
            <person name="Chapman S.B."/>
            <person name="Dewar J."/>
            <person name="Goldberg J."/>
            <person name="Griggs A."/>
            <person name="Gujja S."/>
            <person name="Hansen M."/>
            <person name="Howarth C."/>
            <person name="Imamovic A."/>
            <person name="Larimer J."/>
            <person name="McCowan C."/>
            <person name="Murphy C."/>
            <person name="Neiman D."/>
            <person name="Pearson M."/>
            <person name="Priest M."/>
            <person name="Roberts A."/>
            <person name="Saif S."/>
            <person name="Shea T."/>
            <person name="Sisk P."/>
            <person name="Sykes S."/>
            <person name="Wortman J."/>
            <person name="Nusbaum C."/>
            <person name="Birren B."/>
        </authorList>
    </citation>
    <scope>NUCLEOTIDE SEQUENCE [LARGE SCALE GENOMIC DNA]</scope>
    <source>
        <strain evidence="3">PRA339</strain>
    </source>
</reference>
<feature type="non-terminal residue" evidence="2">
    <location>
        <position position="1"/>
    </location>
</feature>
<organism evidence="2 3">
    <name type="scientific">Anncaliia algerae PRA339</name>
    <dbReference type="NCBI Taxonomy" id="1288291"/>
    <lineage>
        <taxon>Eukaryota</taxon>
        <taxon>Fungi</taxon>
        <taxon>Fungi incertae sedis</taxon>
        <taxon>Microsporidia</taxon>
        <taxon>Tubulinosematoidea</taxon>
        <taxon>Tubulinosematidae</taxon>
        <taxon>Anncaliia</taxon>
    </lineage>
</organism>
<keyword evidence="1" id="KW-0472">Membrane</keyword>
<feature type="non-terminal residue" evidence="2">
    <location>
        <position position="341"/>
    </location>
</feature>
<evidence type="ECO:0000313" key="3">
    <source>
        <dbReference type="Proteomes" id="UP000030655"/>
    </source>
</evidence>
<sequence>FYFILFYLIFYLFLLYFMLTTTDKLIIAQAFALYKNEINKVRLYIACRARIPLNNISSLYANLIKESESHGYSDVVDYCLDQRYLKLKEVVKNYERKISKIDHKKLNYETDSEIEVKIFPIKPIKPRLDKIYQVENDKSYLIIRNNPLNQSSVTSTPKNVVDESKEHEINRPVKFSKRIFTRMNEEEKNIEDKLTEIEERSYYEEKDYEMIPSQLKSTFIIKPKTDKVKEESVRKSLSLEEQYSQIINKYIQNKKNVQDKGQWPGEYKVMIRYLVMLLKEKLPDDPIIYKLQKIINEKHDQNLQSAVVKIMEILQKLIFDNEDYKLRKLFNIIKHRFCLLN</sequence>
<proteinExistence type="predicted"/>
<accession>A0A059EXT1</accession>
<dbReference type="HOGENOM" id="CLU_815236_0_0_1"/>
<dbReference type="VEuPathDB" id="MicrosporidiaDB:H312_02950"/>
<keyword evidence="3" id="KW-1185">Reference proteome</keyword>
<keyword evidence="1" id="KW-0812">Transmembrane</keyword>
<dbReference type="EMBL" id="KK365242">
    <property type="protein sequence ID" value="KCZ79667.1"/>
    <property type="molecule type" value="Genomic_DNA"/>
</dbReference>
<name>A0A059EXT1_9MICR</name>
<keyword evidence="1" id="KW-1133">Transmembrane helix</keyword>
<dbReference type="OrthoDB" id="2195260at2759"/>